<keyword evidence="10" id="KW-1185">Reference proteome</keyword>
<dbReference type="InterPro" id="IPR003838">
    <property type="entry name" value="ABC3_permease_C"/>
</dbReference>
<feature type="transmembrane region" description="Helical" evidence="6">
    <location>
        <begin position="718"/>
        <end position="739"/>
    </location>
</feature>
<feature type="domain" description="MacB-like periplasmic core" evidence="8">
    <location>
        <begin position="20"/>
        <end position="241"/>
    </location>
</feature>
<evidence type="ECO:0000256" key="4">
    <source>
        <dbReference type="ARBA" id="ARBA00022989"/>
    </source>
</evidence>
<proteinExistence type="predicted"/>
<feature type="transmembrane region" description="Helical" evidence="6">
    <location>
        <begin position="392"/>
        <end position="416"/>
    </location>
</feature>
<evidence type="ECO:0000259" key="7">
    <source>
        <dbReference type="Pfam" id="PF02687"/>
    </source>
</evidence>
<dbReference type="Pfam" id="PF02687">
    <property type="entry name" value="FtsX"/>
    <property type="match status" value="2"/>
</dbReference>
<dbReference type="InterPro" id="IPR050250">
    <property type="entry name" value="Macrolide_Exporter_MacB"/>
</dbReference>
<feature type="transmembrane region" description="Helical" evidence="6">
    <location>
        <begin position="437"/>
        <end position="456"/>
    </location>
</feature>
<feature type="transmembrane region" description="Helical" evidence="6">
    <location>
        <begin position="295"/>
        <end position="319"/>
    </location>
</feature>
<sequence>MLKNYFKTAWRNITRNKLFSAINITGLSIGLGCVMLIILYVQDEVSFDRFNDNGRRIYQIVHHGRGPEGDEQKGSITGAVHAAMFRQEIPEIQDICRVNSSSGLVKKGTEVISERGMYVDDSFFKVFTFPLVEGNSSTALAGPNNIVLAESLAKKYFGNANAVGKTLQINVDGKFEPFVVTGVAKQPPLNSTIRFDYVMNITRTFQKQEWKANDLFTTWLNSFILLRPGADRAAVEKKMERVFNSYAGKLMADIRKQYGNKIYIKYVLQPYLNIHLDKGNYYAGNGLTPNSKSDYSYILGGIALFILIIACINFVNLTLSRSLRRSKEIGIRKVSGSSRGMLIGQFMGESLLLTLLAFTLALALVSICLPFFNEVAEKQLQLSYLFNPQTILLFLGLIVLNAVLSGFYPALVLSGFNPVETLYGKFKIAGNNYLGKALVVVQLSIAVLLAIGTIIMQKQFNYMLNKDLGYKPDNIVNVYMPFNNNPGTNIFKSELSKYPFIKGVTAQNTAFDGFTGRQFKANNKDLFSTQFFDVDNNFINLMQMKLVSGRNFSSTTDTVSCIVNESFVKAAGWKGSPIGETVTWNDKPREVIGVIKDFHSASLQSTIAPLLLDQGIKDNNYYVLVVKIDPAKKAEAIQTIQATYKRIVPDQPCNYSFLTDMLADQYKSEKRWKSIISTASFISILISCMGLFGLATLSIEQRVKEIGVRKVLGASSAAIVRLLSLSYLKLVLISLVIASPAAWYLMHRWLQDFPYRIEMNGWTIALAAAGSILIVLFTVGSQSIRASMANPVKSLRNE</sequence>
<evidence type="ECO:0000313" key="10">
    <source>
        <dbReference type="Proteomes" id="UP001199919"/>
    </source>
</evidence>
<protein>
    <submittedName>
        <fullName evidence="9">ABC transporter permease</fullName>
    </submittedName>
</protein>
<evidence type="ECO:0000256" key="2">
    <source>
        <dbReference type="ARBA" id="ARBA00022475"/>
    </source>
</evidence>
<keyword evidence="2" id="KW-1003">Cell membrane</keyword>
<evidence type="ECO:0000256" key="1">
    <source>
        <dbReference type="ARBA" id="ARBA00004651"/>
    </source>
</evidence>
<dbReference type="RefSeq" id="WP_232179156.1">
    <property type="nucleotide sequence ID" value="NZ_JAJPWV010000008.1"/>
</dbReference>
<feature type="transmembrane region" description="Helical" evidence="6">
    <location>
        <begin position="351"/>
        <end position="372"/>
    </location>
</feature>
<dbReference type="Pfam" id="PF12704">
    <property type="entry name" value="MacB_PCD"/>
    <property type="match status" value="2"/>
</dbReference>
<evidence type="ECO:0000256" key="5">
    <source>
        <dbReference type="ARBA" id="ARBA00023136"/>
    </source>
</evidence>
<feature type="transmembrane region" description="Helical" evidence="6">
    <location>
        <begin position="675"/>
        <end position="697"/>
    </location>
</feature>
<keyword evidence="4 6" id="KW-1133">Transmembrane helix</keyword>
<dbReference type="PANTHER" id="PTHR30572:SF18">
    <property type="entry name" value="ABC-TYPE MACROLIDE FAMILY EXPORT SYSTEM PERMEASE COMPONENT 2"/>
    <property type="match status" value="1"/>
</dbReference>
<gene>
    <name evidence="9" type="ORF">LT679_18420</name>
</gene>
<keyword evidence="3 6" id="KW-0812">Transmembrane</keyword>
<feature type="transmembrane region" description="Helical" evidence="6">
    <location>
        <begin position="21"/>
        <end position="41"/>
    </location>
</feature>
<name>A0ABS8U967_9SPHI</name>
<evidence type="ECO:0000313" key="9">
    <source>
        <dbReference type="EMBL" id="MCD8742592.1"/>
    </source>
</evidence>
<organism evidence="9 10">
    <name type="scientific">Mucilaginibacter roseus</name>
    <dbReference type="NCBI Taxonomy" id="1528868"/>
    <lineage>
        <taxon>Bacteria</taxon>
        <taxon>Pseudomonadati</taxon>
        <taxon>Bacteroidota</taxon>
        <taxon>Sphingobacteriia</taxon>
        <taxon>Sphingobacteriales</taxon>
        <taxon>Sphingobacteriaceae</taxon>
        <taxon>Mucilaginibacter</taxon>
    </lineage>
</organism>
<comment type="subcellular location">
    <subcellularLocation>
        <location evidence="1">Cell membrane</location>
        <topology evidence="1">Multi-pass membrane protein</topology>
    </subcellularLocation>
</comment>
<dbReference type="PROSITE" id="PS51257">
    <property type="entry name" value="PROKAR_LIPOPROTEIN"/>
    <property type="match status" value="1"/>
</dbReference>
<keyword evidence="5 6" id="KW-0472">Membrane</keyword>
<feature type="domain" description="ABC3 transporter permease C-terminal" evidence="7">
    <location>
        <begin position="302"/>
        <end position="418"/>
    </location>
</feature>
<comment type="caution">
    <text evidence="9">The sequence shown here is derived from an EMBL/GenBank/DDBJ whole genome shotgun (WGS) entry which is preliminary data.</text>
</comment>
<reference evidence="9 10" key="1">
    <citation type="submission" date="2021-12" db="EMBL/GenBank/DDBJ databases">
        <title>Mucilaginibacter roseus genome.</title>
        <authorList>
            <person name="Ferreira J.R."/>
            <person name="Newman J.D."/>
        </authorList>
    </citation>
    <scope>NUCLEOTIDE SEQUENCE [LARGE SCALE GENOMIC DNA]</scope>
    <source>
        <strain evidence="9 10">LMG 28454</strain>
    </source>
</reference>
<feature type="transmembrane region" description="Helical" evidence="6">
    <location>
        <begin position="759"/>
        <end position="779"/>
    </location>
</feature>
<evidence type="ECO:0000256" key="3">
    <source>
        <dbReference type="ARBA" id="ARBA00022692"/>
    </source>
</evidence>
<dbReference type="InterPro" id="IPR025857">
    <property type="entry name" value="MacB_PCD"/>
</dbReference>
<evidence type="ECO:0000259" key="8">
    <source>
        <dbReference type="Pfam" id="PF12704"/>
    </source>
</evidence>
<accession>A0ABS8U967</accession>
<dbReference type="Proteomes" id="UP001199919">
    <property type="component" value="Unassembled WGS sequence"/>
</dbReference>
<dbReference type="EMBL" id="JAJPWV010000008">
    <property type="protein sequence ID" value="MCD8742592.1"/>
    <property type="molecule type" value="Genomic_DNA"/>
</dbReference>
<feature type="domain" description="MacB-like periplasmic core" evidence="8">
    <location>
        <begin position="444"/>
        <end position="638"/>
    </location>
</feature>
<dbReference type="PANTHER" id="PTHR30572">
    <property type="entry name" value="MEMBRANE COMPONENT OF TRANSPORTER-RELATED"/>
    <property type="match status" value="1"/>
</dbReference>
<evidence type="ECO:0000256" key="6">
    <source>
        <dbReference type="SAM" id="Phobius"/>
    </source>
</evidence>
<feature type="domain" description="ABC3 transporter permease C-terminal" evidence="7">
    <location>
        <begin position="678"/>
        <end position="791"/>
    </location>
</feature>